<dbReference type="Pfam" id="PF14776">
    <property type="entry name" value="UNC-79"/>
    <property type="match status" value="1"/>
</dbReference>
<evidence type="ECO:0000313" key="2">
    <source>
        <dbReference type="Proteomes" id="UP000593567"/>
    </source>
</evidence>
<gene>
    <name evidence="1" type="ORF">EB796_011854</name>
</gene>
<reference evidence="1" key="1">
    <citation type="submission" date="2020-06" db="EMBL/GenBank/DDBJ databases">
        <title>Draft genome of Bugula neritina, a colonial animal packing powerful symbionts and potential medicines.</title>
        <authorList>
            <person name="Rayko M."/>
        </authorList>
    </citation>
    <scope>NUCLEOTIDE SEQUENCE [LARGE SCALE GENOMIC DNA]</scope>
    <source>
        <strain evidence="1">Kwan_BN1</strain>
    </source>
</reference>
<sequence>MATKDLTFSSKIKILGGHVVQLTSPNHCPPVGTDVTNTLKYFTNTLINILKEAPGIDGERFYGAKYAKSSLRITLFPTLSYSNLYRVVCDLLPVVHLVTTNQQALMETLLHLISCLTPFLTWEELMEFPYHVALMIPTTDPAYYSSIIRILCVYLLPNALGRGVDDNIVAQESVSGILMLILQHCDDPQLHSMAVESLLPLRDHLYRDLFTVMSYGPPNTKMPAATLLFHYWPQLQSLLDRYKHIKPAYVVKPWEVPLCQRLRCINKISRSLASKMCTHPNMCAGECGLPPPAFICIDCFDTFVMRQYDNYFTNIVLPAAAISVSCGNKACTSADKKAVSVCASHECVKHNRFRPVSLCQSCDDSRHPGNCGFVQTSIPNIWTMDHEIRSYVVDAIVNLLREAEPARKSSTIDTALQPIMDHTMERFMVVMDSLNSRYGILLIKELCEPKGNLVTESLGRLMGMLFHWFQCTGSTNRPETTETLENSSMGKTNA</sequence>
<accession>A0A7J7JWX1</accession>
<dbReference type="AlphaFoldDB" id="A0A7J7JWX1"/>
<dbReference type="InterPro" id="IPR024855">
    <property type="entry name" value="UNC79"/>
</dbReference>
<keyword evidence="2" id="KW-1185">Reference proteome</keyword>
<dbReference type="PANTHER" id="PTHR21696">
    <property type="entry name" value="PROTEIN UNC-79 HOMOLOG"/>
    <property type="match status" value="1"/>
</dbReference>
<protein>
    <submittedName>
        <fullName evidence="1">UNC79</fullName>
    </submittedName>
</protein>
<dbReference type="PANTHER" id="PTHR21696:SF2">
    <property type="entry name" value="PROTEIN UNC-79 HOMOLOG"/>
    <property type="match status" value="1"/>
</dbReference>
<dbReference type="OrthoDB" id="6270916at2759"/>
<organism evidence="1 2">
    <name type="scientific">Bugula neritina</name>
    <name type="common">Brown bryozoan</name>
    <name type="synonym">Sertularia neritina</name>
    <dbReference type="NCBI Taxonomy" id="10212"/>
    <lineage>
        <taxon>Eukaryota</taxon>
        <taxon>Metazoa</taxon>
        <taxon>Spiralia</taxon>
        <taxon>Lophotrochozoa</taxon>
        <taxon>Bryozoa</taxon>
        <taxon>Gymnolaemata</taxon>
        <taxon>Cheilostomatida</taxon>
        <taxon>Flustrina</taxon>
        <taxon>Buguloidea</taxon>
        <taxon>Bugulidae</taxon>
        <taxon>Bugula</taxon>
    </lineage>
</organism>
<proteinExistence type="predicted"/>
<dbReference type="EMBL" id="VXIV02001784">
    <property type="protein sequence ID" value="KAF6029856.1"/>
    <property type="molecule type" value="Genomic_DNA"/>
</dbReference>
<dbReference type="Proteomes" id="UP000593567">
    <property type="component" value="Unassembled WGS sequence"/>
</dbReference>
<evidence type="ECO:0000313" key="1">
    <source>
        <dbReference type="EMBL" id="KAF6029856.1"/>
    </source>
</evidence>
<name>A0A7J7JWX1_BUGNE</name>
<comment type="caution">
    <text evidence="1">The sequence shown here is derived from an EMBL/GenBank/DDBJ whole genome shotgun (WGS) entry which is preliminary data.</text>
</comment>